<feature type="non-terminal residue" evidence="2">
    <location>
        <position position="1"/>
    </location>
</feature>
<proteinExistence type="predicted"/>
<dbReference type="Pfam" id="PF13392">
    <property type="entry name" value="HNH_3"/>
    <property type="match status" value="1"/>
</dbReference>
<comment type="caution">
    <text evidence="2">The sequence shown here is derived from an EMBL/GenBank/DDBJ whole genome shotgun (WGS) entry which is preliminary data.</text>
</comment>
<accession>A0A0F8Z9I0</accession>
<evidence type="ECO:0000259" key="1">
    <source>
        <dbReference type="Pfam" id="PF13392"/>
    </source>
</evidence>
<feature type="domain" description="HNH nuclease" evidence="1">
    <location>
        <begin position="3"/>
        <end position="39"/>
    </location>
</feature>
<evidence type="ECO:0000313" key="2">
    <source>
        <dbReference type="EMBL" id="KKK82640.1"/>
    </source>
</evidence>
<organism evidence="2">
    <name type="scientific">marine sediment metagenome</name>
    <dbReference type="NCBI Taxonomy" id="412755"/>
    <lineage>
        <taxon>unclassified sequences</taxon>
        <taxon>metagenomes</taxon>
        <taxon>ecological metagenomes</taxon>
    </lineage>
</organism>
<dbReference type="InterPro" id="IPR044925">
    <property type="entry name" value="His-Me_finger_sf"/>
</dbReference>
<reference evidence="2" key="1">
    <citation type="journal article" date="2015" name="Nature">
        <title>Complex archaea that bridge the gap between prokaryotes and eukaryotes.</title>
        <authorList>
            <person name="Spang A."/>
            <person name="Saw J.H."/>
            <person name="Jorgensen S.L."/>
            <person name="Zaremba-Niedzwiedzka K."/>
            <person name="Martijn J."/>
            <person name="Lind A.E."/>
            <person name="van Eijk R."/>
            <person name="Schleper C."/>
            <person name="Guy L."/>
            <person name="Ettema T.J."/>
        </authorList>
    </citation>
    <scope>NUCLEOTIDE SEQUENCE</scope>
</reference>
<gene>
    <name evidence="2" type="ORF">LCGC14_2801400</name>
</gene>
<name>A0A0F8Z9I0_9ZZZZ</name>
<dbReference type="AlphaFoldDB" id="A0A0F8Z9I0"/>
<protein>
    <recommendedName>
        <fullName evidence="1">HNH nuclease domain-containing protein</fullName>
    </recommendedName>
</protein>
<dbReference type="InterPro" id="IPR003615">
    <property type="entry name" value="HNH_nuc"/>
</dbReference>
<sequence length="97" mass="10979">PEHRLVMAKYLGRCLSRHEIVHHKNGIKDDNRIENLELGGTISEHVVAHSKGYRDGYDNGYYDGKSKRIQELEGKIKELEAILGTDIGSNPRPESPQ</sequence>
<dbReference type="SUPFAM" id="SSF54060">
    <property type="entry name" value="His-Me finger endonucleases"/>
    <property type="match status" value="1"/>
</dbReference>
<dbReference type="EMBL" id="LAZR01052581">
    <property type="protein sequence ID" value="KKK82640.1"/>
    <property type="molecule type" value="Genomic_DNA"/>
</dbReference>
<dbReference type="Gene3D" id="3.90.75.20">
    <property type="match status" value="1"/>
</dbReference>